<dbReference type="Proteomes" id="UP000728032">
    <property type="component" value="Unassembled WGS sequence"/>
</dbReference>
<name>A0A7R9QQM0_9ACAR</name>
<proteinExistence type="inferred from homology"/>
<dbReference type="InterPro" id="IPR002347">
    <property type="entry name" value="SDR_fam"/>
</dbReference>
<dbReference type="PANTHER" id="PTHR43899">
    <property type="entry name" value="RH59310P"/>
    <property type="match status" value="1"/>
</dbReference>
<evidence type="ECO:0000256" key="2">
    <source>
        <dbReference type="ARBA" id="ARBA00006484"/>
    </source>
</evidence>
<dbReference type="PROSITE" id="PS00061">
    <property type="entry name" value="ADH_SHORT"/>
    <property type="match status" value="1"/>
</dbReference>
<dbReference type="Gene3D" id="3.40.50.720">
    <property type="entry name" value="NAD(P)-binding Rossmann-like Domain"/>
    <property type="match status" value="2"/>
</dbReference>
<comment type="subcellular location">
    <subcellularLocation>
        <location evidence="1">Endoplasmic reticulum</location>
    </subcellularLocation>
</comment>
<evidence type="ECO:0000313" key="6">
    <source>
        <dbReference type="EMBL" id="CAD7654689.1"/>
    </source>
</evidence>
<dbReference type="InterPro" id="IPR020904">
    <property type="entry name" value="Sc_DH/Rdtase_CS"/>
</dbReference>
<dbReference type="InterPro" id="IPR051019">
    <property type="entry name" value="VLCFA-Steroid_DH"/>
</dbReference>
<gene>
    <name evidence="6" type="ORF">ONB1V03_LOCUS11334</name>
</gene>
<comment type="similarity">
    <text evidence="2 4">Belongs to the short-chain dehydrogenases/reductases (SDR) family.</text>
</comment>
<evidence type="ECO:0000256" key="3">
    <source>
        <dbReference type="ARBA" id="ARBA00023002"/>
    </source>
</evidence>
<feature type="non-terminal residue" evidence="6">
    <location>
        <position position="333"/>
    </location>
</feature>
<evidence type="ECO:0000256" key="5">
    <source>
        <dbReference type="SAM" id="MobiDB-lite"/>
    </source>
</evidence>
<feature type="non-terminal residue" evidence="6">
    <location>
        <position position="1"/>
    </location>
</feature>
<dbReference type="EMBL" id="OC923181">
    <property type="protein sequence ID" value="CAD7654689.1"/>
    <property type="molecule type" value="Genomic_DNA"/>
</dbReference>
<dbReference type="GO" id="GO:0016491">
    <property type="term" value="F:oxidoreductase activity"/>
    <property type="evidence" value="ECO:0007669"/>
    <property type="project" value="UniProtKB-KW"/>
</dbReference>
<keyword evidence="3" id="KW-0560">Oxidoreductase</keyword>
<evidence type="ECO:0000256" key="1">
    <source>
        <dbReference type="ARBA" id="ARBA00004240"/>
    </source>
</evidence>
<organism evidence="6">
    <name type="scientific">Oppiella nova</name>
    <dbReference type="NCBI Taxonomy" id="334625"/>
    <lineage>
        <taxon>Eukaryota</taxon>
        <taxon>Metazoa</taxon>
        <taxon>Ecdysozoa</taxon>
        <taxon>Arthropoda</taxon>
        <taxon>Chelicerata</taxon>
        <taxon>Arachnida</taxon>
        <taxon>Acari</taxon>
        <taxon>Acariformes</taxon>
        <taxon>Sarcoptiformes</taxon>
        <taxon>Oribatida</taxon>
        <taxon>Brachypylina</taxon>
        <taxon>Oppioidea</taxon>
        <taxon>Oppiidae</taxon>
        <taxon>Oppiella</taxon>
    </lineage>
</organism>
<dbReference type="PRINTS" id="PR00081">
    <property type="entry name" value="GDHRDH"/>
</dbReference>
<reference evidence="6" key="1">
    <citation type="submission" date="2020-11" db="EMBL/GenBank/DDBJ databases">
        <authorList>
            <person name="Tran Van P."/>
        </authorList>
    </citation>
    <scope>NUCLEOTIDE SEQUENCE</scope>
</reference>
<evidence type="ECO:0000313" key="7">
    <source>
        <dbReference type="Proteomes" id="UP000728032"/>
    </source>
</evidence>
<dbReference type="PANTHER" id="PTHR43899:SF13">
    <property type="entry name" value="RH59310P"/>
    <property type="match status" value="1"/>
</dbReference>
<dbReference type="EMBL" id="CAJPVJ010008356">
    <property type="protein sequence ID" value="CAG2171876.1"/>
    <property type="molecule type" value="Genomic_DNA"/>
</dbReference>
<feature type="region of interest" description="Disordered" evidence="5">
    <location>
        <begin position="308"/>
        <end position="333"/>
    </location>
</feature>
<dbReference type="SUPFAM" id="SSF51735">
    <property type="entry name" value="NAD(P)-binding Rossmann-fold domains"/>
    <property type="match status" value="2"/>
</dbReference>
<dbReference type="OrthoDB" id="5545019at2759"/>
<evidence type="ECO:0000256" key="4">
    <source>
        <dbReference type="RuleBase" id="RU000363"/>
    </source>
</evidence>
<sequence>KLEKVRNELQIIQKPFNTTTRILALNFTSTHIYTQCEQTFRELDPDIHVLVNNVGMGYQDGIPVRFGETPNLDQFCTDMINVNIMSCTRLTALVLPAMVFNGQGVIINVSSFAANLPIPLLSQYSATKAYMDYFSRGLAVEYNDRGIIVQSVMPNVVSTKMVAQPIRNSSFIPSARDYVRHTIRTVGFASRTAGYPSHRIAQIFYDFVAFISDIIGVNLGQKLTKLCERLGQILMYLIAIRLIIMVWRFIKNYNKSDVLVGNGCKWAVITGATDGIGLAYAHELALRQYNLLLISRSQEKLEKELDSERAYGSRQYDSQPQPYGSRVSRSLEV</sequence>
<keyword evidence="7" id="KW-1185">Reference proteome</keyword>
<dbReference type="PRINTS" id="PR00080">
    <property type="entry name" value="SDRFAMILY"/>
</dbReference>
<protein>
    <submittedName>
        <fullName evidence="6">Uncharacterized protein</fullName>
    </submittedName>
</protein>
<dbReference type="Pfam" id="PF00106">
    <property type="entry name" value="adh_short"/>
    <property type="match status" value="2"/>
</dbReference>
<dbReference type="GO" id="GO:0005783">
    <property type="term" value="C:endoplasmic reticulum"/>
    <property type="evidence" value="ECO:0007669"/>
    <property type="project" value="UniProtKB-SubCell"/>
</dbReference>
<dbReference type="InterPro" id="IPR036291">
    <property type="entry name" value="NAD(P)-bd_dom_sf"/>
</dbReference>
<accession>A0A7R9QQM0</accession>
<dbReference type="AlphaFoldDB" id="A0A7R9QQM0"/>